<reference evidence="5 6" key="1">
    <citation type="submission" date="2020-10" db="EMBL/GenBank/DDBJ databases">
        <title>Genomic diversity and antimicrobial resistance of Haemophilus colonising the airways of young children with cystic fibrosis.</title>
        <authorList>
            <person name="Watts S.C."/>
            <person name="Judd L.M."/>
            <person name="Carzino R."/>
            <person name="Ranganathan S."/>
            <person name="Holt K.E."/>
        </authorList>
    </citation>
    <scope>NUCLEOTIDE SEQUENCE [LARGE SCALE GENOMIC DNA]</scope>
    <source>
        <strain evidence="5 6">M1C137_2</strain>
    </source>
</reference>
<feature type="region of interest" description="Disordered" evidence="2">
    <location>
        <begin position="762"/>
        <end position="789"/>
    </location>
</feature>
<organism evidence="5 6">
    <name type="scientific">Haemophilus parainfluenzae</name>
    <dbReference type="NCBI Taxonomy" id="729"/>
    <lineage>
        <taxon>Bacteria</taxon>
        <taxon>Pseudomonadati</taxon>
        <taxon>Pseudomonadota</taxon>
        <taxon>Gammaproteobacteria</taxon>
        <taxon>Pasteurellales</taxon>
        <taxon>Pasteurellaceae</taxon>
        <taxon>Haemophilus</taxon>
    </lineage>
</organism>
<dbReference type="SUPFAM" id="SSF69279">
    <property type="entry name" value="Phage tail proteins"/>
    <property type="match status" value="2"/>
</dbReference>
<evidence type="ECO:0000256" key="2">
    <source>
        <dbReference type="SAM" id="MobiDB-lite"/>
    </source>
</evidence>
<dbReference type="Gene3D" id="3.55.50.10">
    <property type="entry name" value="Baseplate protein-like domains"/>
    <property type="match status" value="1"/>
</dbReference>
<evidence type="ECO:0000256" key="1">
    <source>
        <dbReference type="ARBA" id="ARBA00005558"/>
    </source>
</evidence>
<name>A0A7M1NWE0_HAEPA</name>
<dbReference type="InterPro" id="IPR037026">
    <property type="entry name" value="Vgr_OB-fold_dom_sf"/>
</dbReference>
<dbReference type="InterPro" id="IPR006533">
    <property type="entry name" value="T6SS_Vgr_RhsGE"/>
</dbReference>
<evidence type="ECO:0000313" key="6">
    <source>
        <dbReference type="Proteomes" id="UP000595009"/>
    </source>
</evidence>
<evidence type="ECO:0000313" key="5">
    <source>
        <dbReference type="EMBL" id="QOR17021.1"/>
    </source>
</evidence>
<sequence>MTKSILDKTLTSAADLSQQVSSLGELTGANKVVQKTEKIQKRLSQIEKAKSLGEAGLKKIQTLKTSAHQQAISSPGIVESDKGLSSSSASSLATSLPSSLGGGLDAISSFLNKSPSGLQFTLQAGNLPPNTFKVVSFEYREAYSTPFEINLLLSSPQSAVNFSDVLDNQATLSIWRNGELLRSVSGMVSSFEQGDSGFRQTFYRMEINPELWRLGLRRNSRIFQNESPIDILQSLLTENGVTQYRFDLRHEHPPREFCVQYRETDLAFLQRLSAEEGLTYYFEQDGGQTKLIFSDDAQTLNNGNAVSLPYNLNKKAQLQETVVTAFNRSERVRPSEVKLKDYTFKNPSWTAEFNKEAGDANNQRSGYEHYDYPGRFKDENQGKAFTQYRLESLRTDAHQGWGKSNSAQLSVGGLLQLTNHPNASLNTLWQISRIVYRGSQPQALEQEGGDKATTLENEFEFIPRHQSWRPMQLTKPRVEGPQIAIVVGPKDEEIYCDKFGRIKLQFLWDREGQYNDHSSCWIRVTQPWAGKNWGMIAIPRVGQEIVVDFLEGDPDQPIVTGRTYHATNMPPDALPAAKTQMNLMSQTYKGGGYNGLMMDDATNNQRLDLHAQKNMNTKVLNDQTASVGNNRTLDVTGNDSTTIGKNRTLNVKETESTTVGKGRSVTISKGNDVKGVNSGDLIETVSGTRYADANVVAFDAKTQLSLQVGKDTSITMVDGAITFMAGSSKIIMTKEQIVVMSNDNILMESAYIGLNDGISVDGSDSDKDKSDQDTAKQESESEVSSVSGEASLVSQHASGVMAADAKLVTAQGSASLDMKNESAKAKGSMALTDLQMTHPNGSINSKVGAVSAEGSFDQSSIRLKAEAVAASLEGEYKGDIGKIKGSAKTFSADAEFISAAYLGENGKYGYEFKASAQAAAIAGEVSGCLGTEDSVMMVCGKLGTEFGVSPGSVASKVIIDSNKETAGLGGNIKLPTGLLSAEGEVQFNAKAFKDLF</sequence>
<dbReference type="NCBIfam" id="TIGR01646">
    <property type="entry name" value="vgr_GE"/>
    <property type="match status" value="1"/>
</dbReference>
<accession>A0A7M1NWE0</accession>
<proteinExistence type="inferred from homology"/>
<comment type="similarity">
    <text evidence="1">Belongs to the VgrG protein family.</text>
</comment>
<dbReference type="InterPro" id="IPR006531">
    <property type="entry name" value="Gp5/Vgr_OB"/>
</dbReference>
<evidence type="ECO:0000259" key="3">
    <source>
        <dbReference type="Pfam" id="PF04717"/>
    </source>
</evidence>
<dbReference type="RefSeq" id="WP_197543418.1">
    <property type="nucleotide sequence ID" value="NZ_CP063120.1"/>
</dbReference>
<feature type="compositionally biased region" description="Basic and acidic residues" evidence="2">
    <location>
        <begin position="764"/>
        <end position="779"/>
    </location>
</feature>
<dbReference type="InterPro" id="IPR054030">
    <property type="entry name" value="Gp5_Vgr_C"/>
</dbReference>
<dbReference type="Pfam" id="PF04717">
    <property type="entry name" value="Phage_base_V"/>
    <property type="match status" value="1"/>
</dbReference>
<gene>
    <name evidence="5" type="ORF">INP94_09170</name>
</gene>
<dbReference type="SUPFAM" id="SSF69349">
    <property type="entry name" value="Phage fibre proteins"/>
    <property type="match status" value="1"/>
</dbReference>
<dbReference type="Gene3D" id="2.30.110.50">
    <property type="match status" value="1"/>
</dbReference>
<feature type="domain" description="Gp5/Type VI secretion system Vgr C-terminal trimerisation" evidence="4">
    <location>
        <begin position="583"/>
        <end position="673"/>
    </location>
</feature>
<dbReference type="Pfam" id="PF05954">
    <property type="entry name" value="Phage_GPD"/>
    <property type="match status" value="1"/>
</dbReference>
<dbReference type="NCBIfam" id="TIGR03361">
    <property type="entry name" value="VI_Rhs_Vgr"/>
    <property type="match status" value="1"/>
</dbReference>
<dbReference type="EMBL" id="CP063120">
    <property type="protein sequence ID" value="QOR17021.1"/>
    <property type="molecule type" value="Genomic_DNA"/>
</dbReference>
<protein>
    <submittedName>
        <fullName evidence="5">Type VI secretion system tip protein VgrG</fullName>
    </submittedName>
</protein>
<dbReference type="Gene3D" id="4.10.220.110">
    <property type="match status" value="1"/>
</dbReference>
<feature type="domain" description="Gp5/Type VI secretion system Vgr protein OB-fold" evidence="3">
    <location>
        <begin position="497"/>
        <end position="564"/>
    </location>
</feature>
<dbReference type="AlphaFoldDB" id="A0A7M1NWE0"/>
<evidence type="ECO:0000259" key="4">
    <source>
        <dbReference type="Pfam" id="PF22178"/>
    </source>
</evidence>
<dbReference type="Gene3D" id="2.40.50.230">
    <property type="entry name" value="Gp5 N-terminal domain"/>
    <property type="match status" value="1"/>
</dbReference>
<dbReference type="InterPro" id="IPR017847">
    <property type="entry name" value="T6SS_RhsGE_Vgr_subset"/>
</dbReference>
<dbReference type="SUPFAM" id="SSF69255">
    <property type="entry name" value="gp5 N-terminal domain-like"/>
    <property type="match status" value="1"/>
</dbReference>
<dbReference type="Pfam" id="PF22178">
    <property type="entry name" value="Gp5_trimer_C"/>
    <property type="match status" value="1"/>
</dbReference>
<dbReference type="Proteomes" id="UP000595009">
    <property type="component" value="Chromosome"/>
</dbReference>